<gene>
    <name evidence="3" type="ORF">EVOR1521_LOCUS12682</name>
</gene>
<feature type="coiled-coil region" evidence="1">
    <location>
        <begin position="78"/>
        <end position="137"/>
    </location>
</feature>
<evidence type="ECO:0000313" key="4">
    <source>
        <dbReference type="Proteomes" id="UP001178507"/>
    </source>
</evidence>
<keyword evidence="4" id="KW-1185">Reference proteome</keyword>
<evidence type="ECO:0000256" key="2">
    <source>
        <dbReference type="SAM" id="MobiDB-lite"/>
    </source>
</evidence>
<proteinExistence type="predicted"/>
<dbReference type="AlphaFoldDB" id="A0AA36IGG7"/>
<dbReference type="EMBL" id="CAUJNA010001347">
    <property type="protein sequence ID" value="CAJ1386276.1"/>
    <property type="molecule type" value="Genomic_DNA"/>
</dbReference>
<reference evidence="3" key="1">
    <citation type="submission" date="2023-08" db="EMBL/GenBank/DDBJ databases">
        <authorList>
            <person name="Chen Y."/>
            <person name="Shah S."/>
            <person name="Dougan E. K."/>
            <person name="Thang M."/>
            <person name="Chan C."/>
        </authorList>
    </citation>
    <scope>NUCLEOTIDE SEQUENCE</scope>
</reference>
<dbReference type="Proteomes" id="UP001178507">
    <property type="component" value="Unassembled WGS sequence"/>
</dbReference>
<sequence>MNWLRGASAPTTSSCFGAGRYDEGLEGDPESEDSRRPSLSSAQVNPAPPFQVRKPPPPTSTSAEDLRDWVVLSIDCFQEAVQAELSTLRQRFEETEKENGRQFRQLYGSLKHDADLIKRTQAASVAANENAQILEEKVNNLNFDDEKFAHLRQEVREAVQYLDEVKIRRLTSQCSKVEHVLQKSVTKILADCKDLDHRLTLQSVAASTFSLKAIALSEEQRTKSLKYLSGEELRIKERMTGTPRNRLSDEDILLELNTAARPEVSERPLALMSGPGPLEQKSTDGKGVLELLAAEVFVLNAFELDEYHRKMCTEFLNKKASELRGGPTLAVLQEIHSQALRASESAARREIRQL</sequence>
<keyword evidence="1" id="KW-0175">Coiled coil</keyword>
<evidence type="ECO:0000256" key="1">
    <source>
        <dbReference type="SAM" id="Coils"/>
    </source>
</evidence>
<protein>
    <submittedName>
        <fullName evidence="3">Uncharacterized protein</fullName>
    </submittedName>
</protein>
<accession>A0AA36IGG7</accession>
<organism evidence="3 4">
    <name type="scientific">Effrenium voratum</name>
    <dbReference type="NCBI Taxonomy" id="2562239"/>
    <lineage>
        <taxon>Eukaryota</taxon>
        <taxon>Sar</taxon>
        <taxon>Alveolata</taxon>
        <taxon>Dinophyceae</taxon>
        <taxon>Suessiales</taxon>
        <taxon>Symbiodiniaceae</taxon>
        <taxon>Effrenium</taxon>
    </lineage>
</organism>
<feature type="compositionally biased region" description="Pro residues" evidence="2">
    <location>
        <begin position="46"/>
        <end position="59"/>
    </location>
</feature>
<feature type="region of interest" description="Disordered" evidence="2">
    <location>
        <begin position="1"/>
        <end position="64"/>
    </location>
</feature>
<name>A0AA36IGG7_9DINO</name>
<comment type="caution">
    <text evidence="3">The sequence shown here is derived from an EMBL/GenBank/DDBJ whole genome shotgun (WGS) entry which is preliminary data.</text>
</comment>
<evidence type="ECO:0000313" key="3">
    <source>
        <dbReference type="EMBL" id="CAJ1386276.1"/>
    </source>
</evidence>